<feature type="transmembrane region" description="Helical" evidence="2">
    <location>
        <begin position="27"/>
        <end position="47"/>
    </location>
</feature>
<evidence type="ECO:0000256" key="1">
    <source>
        <dbReference type="SAM" id="MobiDB-lite"/>
    </source>
</evidence>
<feature type="transmembrane region" description="Helical" evidence="2">
    <location>
        <begin position="143"/>
        <end position="161"/>
    </location>
</feature>
<gene>
    <name evidence="3" type="ORF">ARMGADRAFT_1077690</name>
</gene>
<sequence length="347" mass="39126">MQASPPNLSQDDRSIVFDLLDSRLNRMIVEALLYGLYTGIVAITLWVMFSSPKQSRSTFLRTMIVMLYVLLTIPFATNWAFGRRVFIEYGDNYYSIFTALVNDDLWCRAYYFVDSITGGISTFLVDVTIIWRCWILWDRQWRVIYIPIICAVTGTGVYLSFNSDILSLSILVMKVMQMLSDLHNSSDDSSKTGQFAAGFAAEFDWSLVYILLTLATTLMCTFLIVYRILRHAPGMSASHKIIELLIESSAMYSISLIVYLALVSRNLDSAYYADTIATYIKAIAPTLLVGRVSAHANASSRRQQMVAMWENHPPLVGCFREEVNDNIHSPDDGHKTVLGSSTGKETV</sequence>
<evidence type="ECO:0000256" key="2">
    <source>
        <dbReference type="SAM" id="Phobius"/>
    </source>
</evidence>
<keyword evidence="2" id="KW-0472">Membrane</keyword>
<dbReference type="EMBL" id="KZ293651">
    <property type="protein sequence ID" value="PBK96181.1"/>
    <property type="molecule type" value="Genomic_DNA"/>
</dbReference>
<organism evidence="3 4">
    <name type="scientific">Armillaria gallica</name>
    <name type="common">Bulbous honey fungus</name>
    <name type="synonym">Armillaria bulbosa</name>
    <dbReference type="NCBI Taxonomy" id="47427"/>
    <lineage>
        <taxon>Eukaryota</taxon>
        <taxon>Fungi</taxon>
        <taxon>Dikarya</taxon>
        <taxon>Basidiomycota</taxon>
        <taxon>Agaricomycotina</taxon>
        <taxon>Agaricomycetes</taxon>
        <taxon>Agaricomycetidae</taxon>
        <taxon>Agaricales</taxon>
        <taxon>Marasmiineae</taxon>
        <taxon>Physalacriaceae</taxon>
        <taxon>Armillaria</taxon>
    </lineage>
</organism>
<feature type="transmembrane region" description="Helical" evidence="2">
    <location>
        <begin position="241"/>
        <end position="264"/>
    </location>
</feature>
<feature type="transmembrane region" description="Helical" evidence="2">
    <location>
        <begin position="207"/>
        <end position="229"/>
    </location>
</feature>
<keyword evidence="2" id="KW-0812">Transmembrane</keyword>
<protein>
    <submittedName>
        <fullName evidence="3">Uncharacterized protein</fullName>
    </submittedName>
</protein>
<dbReference type="OrthoDB" id="2952175at2759"/>
<name>A0A2H3DLS1_ARMGA</name>
<evidence type="ECO:0000313" key="3">
    <source>
        <dbReference type="EMBL" id="PBK96181.1"/>
    </source>
</evidence>
<feature type="transmembrane region" description="Helical" evidence="2">
    <location>
        <begin position="276"/>
        <end position="294"/>
    </location>
</feature>
<reference evidence="4" key="1">
    <citation type="journal article" date="2017" name="Nat. Ecol. Evol.">
        <title>Genome expansion and lineage-specific genetic innovations in the forest pathogenic fungi Armillaria.</title>
        <authorList>
            <person name="Sipos G."/>
            <person name="Prasanna A.N."/>
            <person name="Walter M.C."/>
            <person name="O'Connor E."/>
            <person name="Balint B."/>
            <person name="Krizsan K."/>
            <person name="Kiss B."/>
            <person name="Hess J."/>
            <person name="Varga T."/>
            <person name="Slot J."/>
            <person name="Riley R."/>
            <person name="Boka B."/>
            <person name="Rigling D."/>
            <person name="Barry K."/>
            <person name="Lee J."/>
            <person name="Mihaltcheva S."/>
            <person name="LaButti K."/>
            <person name="Lipzen A."/>
            <person name="Waldron R."/>
            <person name="Moloney N.M."/>
            <person name="Sperisen C."/>
            <person name="Kredics L."/>
            <person name="Vagvoelgyi C."/>
            <person name="Patrignani A."/>
            <person name="Fitzpatrick D."/>
            <person name="Nagy I."/>
            <person name="Doyle S."/>
            <person name="Anderson J.B."/>
            <person name="Grigoriev I.V."/>
            <person name="Gueldener U."/>
            <person name="Muensterkoetter M."/>
            <person name="Nagy L.G."/>
        </authorList>
    </citation>
    <scope>NUCLEOTIDE SEQUENCE [LARGE SCALE GENOMIC DNA]</scope>
    <source>
        <strain evidence="4">Ar21-2</strain>
    </source>
</reference>
<accession>A0A2H3DLS1</accession>
<dbReference type="AlphaFoldDB" id="A0A2H3DLS1"/>
<proteinExistence type="predicted"/>
<feature type="compositionally biased region" description="Polar residues" evidence="1">
    <location>
        <begin position="338"/>
        <end position="347"/>
    </location>
</feature>
<keyword evidence="4" id="KW-1185">Reference proteome</keyword>
<feature type="transmembrane region" description="Helical" evidence="2">
    <location>
        <begin position="59"/>
        <end position="81"/>
    </location>
</feature>
<keyword evidence="2" id="KW-1133">Transmembrane helix</keyword>
<evidence type="ECO:0000313" key="4">
    <source>
        <dbReference type="Proteomes" id="UP000217790"/>
    </source>
</evidence>
<feature type="region of interest" description="Disordered" evidence="1">
    <location>
        <begin position="327"/>
        <end position="347"/>
    </location>
</feature>
<dbReference type="Proteomes" id="UP000217790">
    <property type="component" value="Unassembled WGS sequence"/>
</dbReference>
<dbReference type="OMA" id="VNDNSHS"/>
<feature type="transmembrane region" description="Helical" evidence="2">
    <location>
        <begin position="109"/>
        <end position="131"/>
    </location>
</feature>
<dbReference type="InParanoid" id="A0A2H3DLS1"/>